<keyword evidence="1" id="KW-0472">Membrane</keyword>
<dbReference type="EMBL" id="KV442011">
    <property type="protein sequence ID" value="OAQ36481.1"/>
    <property type="molecule type" value="Genomic_DNA"/>
</dbReference>
<keyword evidence="1" id="KW-1133">Transmembrane helix</keyword>
<feature type="transmembrane region" description="Helical" evidence="1">
    <location>
        <begin position="15"/>
        <end position="33"/>
    </location>
</feature>
<evidence type="ECO:0000313" key="2">
    <source>
        <dbReference type="EMBL" id="OAQ36481.1"/>
    </source>
</evidence>
<reference evidence="2 3" key="1">
    <citation type="submission" date="2016-05" db="EMBL/GenBank/DDBJ databases">
        <title>Genome sequencing reveals origins of a unique bacterial endosymbiosis in the earliest lineages of terrestrial Fungi.</title>
        <authorList>
            <consortium name="DOE Joint Genome Institute"/>
            <person name="Uehling J."/>
            <person name="Gryganskyi A."/>
            <person name="Hameed K."/>
            <person name="Tschaplinski T."/>
            <person name="Misztal P."/>
            <person name="Wu S."/>
            <person name="Desiro A."/>
            <person name="Vande Pol N."/>
            <person name="Du Z.-Y."/>
            <person name="Zienkiewicz A."/>
            <person name="Zienkiewicz K."/>
            <person name="Morin E."/>
            <person name="Tisserant E."/>
            <person name="Splivallo R."/>
            <person name="Hainaut M."/>
            <person name="Henrissat B."/>
            <person name="Ohm R."/>
            <person name="Kuo A."/>
            <person name="Yan J."/>
            <person name="Lipzen A."/>
            <person name="Nolan M."/>
            <person name="Labutti K."/>
            <person name="Barry K."/>
            <person name="Goldstein A."/>
            <person name="Labbe J."/>
            <person name="Schadt C."/>
            <person name="Tuskan G."/>
            <person name="Grigoriev I."/>
            <person name="Martin F."/>
            <person name="Vilgalys R."/>
            <person name="Bonito G."/>
        </authorList>
    </citation>
    <scope>NUCLEOTIDE SEQUENCE [LARGE SCALE GENOMIC DNA]</scope>
    <source>
        <strain evidence="2 3">AG-77</strain>
    </source>
</reference>
<dbReference type="AlphaFoldDB" id="A0A197KIP4"/>
<name>A0A197KIP4_9FUNG</name>
<keyword evidence="1" id="KW-0812">Transmembrane</keyword>
<protein>
    <submittedName>
        <fullName evidence="2">Uncharacterized protein</fullName>
    </submittedName>
</protein>
<evidence type="ECO:0000313" key="3">
    <source>
        <dbReference type="Proteomes" id="UP000078512"/>
    </source>
</evidence>
<accession>A0A197KIP4</accession>
<gene>
    <name evidence="2" type="ORF">K457DRAFT_167442</name>
</gene>
<sequence length="86" mass="10071">MLFVDSCFLLLLSGTRIPSFLSFFFFSSFLVFANKKKTKRLWTWTTHHRLFFLALAQKKGEGLSLRSFDNFFSSYSLATQDVVNNR</sequence>
<proteinExistence type="predicted"/>
<evidence type="ECO:0000256" key="1">
    <source>
        <dbReference type="SAM" id="Phobius"/>
    </source>
</evidence>
<dbReference type="Proteomes" id="UP000078512">
    <property type="component" value="Unassembled WGS sequence"/>
</dbReference>
<organism evidence="2 3">
    <name type="scientific">Linnemannia elongata AG-77</name>
    <dbReference type="NCBI Taxonomy" id="1314771"/>
    <lineage>
        <taxon>Eukaryota</taxon>
        <taxon>Fungi</taxon>
        <taxon>Fungi incertae sedis</taxon>
        <taxon>Mucoromycota</taxon>
        <taxon>Mortierellomycotina</taxon>
        <taxon>Mortierellomycetes</taxon>
        <taxon>Mortierellales</taxon>
        <taxon>Mortierellaceae</taxon>
        <taxon>Linnemannia</taxon>
    </lineage>
</organism>
<keyword evidence="3" id="KW-1185">Reference proteome</keyword>